<keyword evidence="5" id="KW-0408">Iron</keyword>
<evidence type="ECO:0000259" key="7">
    <source>
        <dbReference type="PROSITE" id="PS51379"/>
    </source>
</evidence>
<dbReference type="KEGG" id="sbu:SpiBuddy_2888"/>
<evidence type="ECO:0000256" key="1">
    <source>
        <dbReference type="ARBA" id="ARBA00022448"/>
    </source>
</evidence>
<dbReference type="PROSITE" id="PS51379">
    <property type="entry name" value="4FE4S_FER_2"/>
    <property type="match status" value="2"/>
</dbReference>
<evidence type="ECO:0000256" key="5">
    <source>
        <dbReference type="ARBA" id="ARBA00023004"/>
    </source>
</evidence>
<dbReference type="Proteomes" id="UP000008466">
    <property type="component" value="Chromosome"/>
</dbReference>
<dbReference type="GO" id="GO:0046872">
    <property type="term" value="F:metal ion binding"/>
    <property type="evidence" value="ECO:0007669"/>
    <property type="project" value="UniProtKB-KW"/>
</dbReference>
<dbReference type="InterPro" id="IPR004108">
    <property type="entry name" value="Fe_hydrogenase_lsu_C"/>
</dbReference>
<dbReference type="InterPro" id="IPR050294">
    <property type="entry name" value="RnfB_subfamily"/>
</dbReference>
<dbReference type="RefSeq" id="WP_013608539.1">
    <property type="nucleotide sequence ID" value="NC_015152.1"/>
</dbReference>
<dbReference type="SUPFAM" id="SSF53920">
    <property type="entry name" value="Fe-only hydrogenase"/>
    <property type="match status" value="1"/>
</dbReference>
<name>F0RS91_SPHGB</name>
<keyword evidence="2" id="KW-0004">4Fe-4S</keyword>
<keyword evidence="3" id="KW-0479">Metal-binding</keyword>
<dbReference type="InterPro" id="IPR027631">
    <property type="entry name" value="Mono_FeFe_hydrog"/>
</dbReference>
<accession>F0RS91</accession>
<dbReference type="eggNOG" id="COG4624">
    <property type="taxonomic scope" value="Bacteria"/>
</dbReference>
<reference evidence="9" key="1">
    <citation type="submission" date="2011-02" db="EMBL/GenBank/DDBJ databases">
        <title>Complete sequence of Spirochaeta sp. Buddy.</title>
        <authorList>
            <person name="Lucas S."/>
            <person name="Copeland A."/>
            <person name="Lapidus A."/>
            <person name="Cheng J.-F."/>
            <person name="Goodwin L."/>
            <person name="Pitluck S."/>
            <person name="Zeytun A."/>
            <person name="Detter J.C."/>
            <person name="Han C."/>
            <person name="Tapia R."/>
            <person name="Land M."/>
            <person name="Hauser L."/>
            <person name="Kyrpides N."/>
            <person name="Ivanova N."/>
            <person name="Mikhailova N."/>
            <person name="Pagani I."/>
            <person name="Ritalahti K.M."/>
            <person name="Loeffler F.E."/>
            <person name="Woyke T."/>
        </authorList>
    </citation>
    <scope>NUCLEOTIDE SEQUENCE [LARGE SCALE GENOMIC DNA]</scope>
    <source>
        <strain evidence="9">ATCC BAA-1886 / DSM 22777 / Buddy</strain>
    </source>
</reference>
<evidence type="ECO:0000256" key="3">
    <source>
        <dbReference type="ARBA" id="ARBA00022723"/>
    </source>
</evidence>
<evidence type="ECO:0000256" key="2">
    <source>
        <dbReference type="ARBA" id="ARBA00022485"/>
    </source>
</evidence>
<dbReference type="CDD" id="cd10549">
    <property type="entry name" value="MtMvhB_like"/>
    <property type="match status" value="1"/>
</dbReference>
<evidence type="ECO:0000256" key="6">
    <source>
        <dbReference type="ARBA" id="ARBA00023014"/>
    </source>
</evidence>
<evidence type="ECO:0000256" key="4">
    <source>
        <dbReference type="ARBA" id="ARBA00022982"/>
    </source>
</evidence>
<dbReference type="Pfam" id="PF00037">
    <property type="entry name" value="Fer4"/>
    <property type="match status" value="2"/>
</dbReference>
<feature type="domain" description="4Fe-4S ferredoxin-type" evidence="7">
    <location>
        <begin position="187"/>
        <end position="216"/>
    </location>
</feature>
<dbReference type="PROSITE" id="PS00198">
    <property type="entry name" value="4FE4S_FER_1"/>
    <property type="match status" value="1"/>
</dbReference>
<sequence>MLELNNQYTLMKRQVHAEVLKEFFAGTLKENVDKLPIRIIPKQRVPNRCCIYKERAMVRYRIMALLGINIETEDDELKNLSEYVQEVMEADKPAAPILTTISTACSSCPPDRYLISDACRGCFARPCLANCPKDCITFSGGQAHIDESRCIRCGKCKEVCPFHAVVHIPVPCEEACPVNAVKKNAEGYVEIDYKLCISCGRCAMSCPFGAIVERSSLIPVVKMLERSEHVTALIAPAIEGQFPGTLAQIKAALLSAGFSSVMEVSEGAETTSLHEAAELAQRKGKGEGFMTTSCCPAYMELVDKHLPFLKERRSCALSPMGYAALKAKEANPQTRNVFIGPCLAKKVEAVRLDTIDGVITFSELASLFIAKNIDVREMEGADLGDTASFEDCRQFALSGGVASCVLSRFESNHEVQVLPINGVDKKMFRTMKIWEKRPAEADLVEVMCCEGGCINGPGVVVKPSVAMKLRGGNKAATPVKAMRSIL</sequence>
<dbReference type="PANTHER" id="PTHR42859:SF10">
    <property type="entry name" value="DIMETHYLSULFOXIDE REDUCTASE CHAIN B"/>
    <property type="match status" value="1"/>
</dbReference>
<evidence type="ECO:0000313" key="8">
    <source>
        <dbReference type="EMBL" id="ADY14696.1"/>
    </source>
</evidence>
<keyword evidence="6" id="KW-0411">Iron-sulfur</keyword>
<dbReference type="InterPro" id="IPR017900">
    <property type="entry name" value="4Fe4S_Fe_S_CS"/>
</dbReference>
<dbReference type="Gene3D" id="3.40.950.10">
    <property type="entry name" value="Fe-only Hydrogenase (Larger Subunit), Chain L, domain 3"/>
    <property type="match status" value="1"/>
</dbReference>
<dbReference type="PANTHER" id="PTHR42859">
    <property type="entry name" value="OXIDOREDUCTASE"/>
    <property type="match status" value="1"/>
</dbReference>
<dbReference type="AlphaFoldDB" id="F0RS91"/>
<dbReference type="InterPro" id="IPR017896">
    <property type="entry name" value="4Fe4S_Fe-S-bd"/>
</dbReference>
<dbReference type="EMBL" id="CP002541">
    <property type="protein sequence ID" value="ADY14696.1"/>
    <property type="molecule type" value="Genomic_DNA"/>
</dbReference>
<evidence type="ECO:0000313" key="9">
    <source>
        <dbReference type="Proteomes" id="UP000008466"/>
    </source>
</evidence>
<proteinExistence type="predicted"/>
<organism evidence="8 9">
    <name type="scientific">Sphaerochaeta globosa (strain ATCC BAA-1886 / DSM 22777 / Buddy)</name>
    <name type="common">Spirochaeta sp. (strain Buddy)</name>
    <dbReference type="NCBI Taxonomy" id="158189"/>
    <lineage>
        <taxon>Bacteria</taxon>
        <taxon>Pseudomonadati</taxon>
        <taxon>Spirochaetota</taxon>
        <taxon>Spirochaetia</taxon>
        <taxon>Spirochaetales</taxon>
        <taxon>Sphaerochaetaceae</taxon>
        <taxon>Sphaerochaeta</taxon>
    </lineage>
</organism>
<dbReference type="STRING" id="158189.SpiBuddy_2888"/>
<keyword evidence="1" id="KW-0813">Transport</keyword>
<dbReference type="GO" id="GO:0051539">
    <property type="term" value="F:4 iron, 4 sulfur cluster binding"/>
    <property type="evidence" value="ECO:0007669"/>
    <property type="project" value="UniProtKB-KW"/>
</dbReference>
<keyword evidence="9" id="KW-1185">Reference proteome</keyword>
<keyword evidence="4" id="KW-0249">Electron transport</keyword>
<dbReference type="eggNOG" id="COG1143">
    <property type="taxonomic scope" value="Bacteria"/>
</dbReference>
<dbReference type="Gene3D" id="3.30.70.20">
    <property type="match status" value="2"/>
</dbReference>
<dbReference type="HOGENOM" id="CLU_039046_0_1_12"/>
<dbReference type="SUPFAM" id="SSF54862">
    <property type="entry name" value="4Fe-4S ferredoxins"/>
    <property type="match status" value="1"/>
</dbReference>
<gene>
    <name evidence="8" type="ordered locus">SpiBuddy_2888</name>
</gene>
<dbReference type="Pfam" id="PF02906">
    <property type="entry name" value="Fe_hyd_lg_C"/>
    <property type="match status" value="1"/>
</dbReference>
<feature type="domain" description="4Fe-4S ferredoxin-type" evidence="7">
    <location>
        <begin position="141"/>
        <end position="170"/>
    </location>
</feature>
<dbReference type="OrthoDB" id="9798098at2"/>
<dbReference type="InterPro" id="IPR009016">
    <property type="entry name" value="Fe_hydrogenase"/>
</dbReference>
<protein>
    <submittedName>
        <fullName evidence="8">Hydrogenase large subunit domain protein</fullName>
    </submittedName>
</protein>
<dbReference type="eggNOG" id="COG1941">
    <property type="taxonomic scope" value="Bacteria"/>
</dbReference>
<dbReference type="NCBIfam" id="TIGR04105">
    <property type="entry name" value="FeFe_hydrog_B1"/>
    <property type="match status" value="1"/>
</dbReference>